<sequence>MTGTHGARTAPDLTLMYATHDAFRRDLGLLAAAARNDGAAPGSAFRAGWDVFQRFLTIHHTAEDDVLWPLMRAKLADDAAGLRLMDEMDAEHAVIDPMLESVEDVLADRRQDLLPGLVETVAERLVYHLDHEEKAALPVVATLLSREEYDTFGAAQRRLLGLKGGAVYFPWVLDGAPEETRRKALGVLPPPVRFVYRAVWRPRYEKDRRTLTRAAA</sequence>
<evidence type="ECO:0000313" key="2">
    <source>
        <dbReference type="EMBL" id="AQW35076.1"/>
    </source>
</evidence>
<dbReference type="Pfam" id="PF01814">
    <property type="entry name" value="Hemerythrin"/>
    <property type="match status" value="1"/>
</dbReference>
<dbReference type="CDD" id="cd12108">
    <property type="entry name" value="Hr-like"/>
    <property type="match status" value="1"/>
</dbReference>
<organism evidence="2">
    <name type="scientific">Streptomyces griseoruber</name>
    <dbReference type="NCBI Taxonomy" id="1943"/>
    <lineage>
        <taxon>Bacteria</taxon>
        <taxon>Bacillati</taxon>
        <taxon>Actinomycetota</taxon>
        <taxon>Actinomycetes</taxon>
        <taxon>Kitasatosporales</taxon>
        <taxon>Streptomycetaceae</taxon>
        <taxon>Streptomyces</taxon>
    </lineage>
</organism>
<protein>
    <recommendedName>
        <fullName evidence="1">Hemerythrin-like domain-containing protein</fullName>
    </recommendedName>
</protein>
<name>A0A1S6QMS0_9ACTN</name>
<feature type="domain" description="Hemerythrin-like" evidence="1">
    <location>
        <begin position="14"/>
        <end position="139"/>
    </location>
</feature>
<reference evidence="2" key="1">
    <citation type="submission" date="2016-09" db="EMBL/GenBank/DDBJ databases">
        <authorList>
            <person name="Capua I."/>
            <person name="De Benedictis P."/>
            <person name="Joannis T."/>
            <person name="Lombin L.H."/>
            <person name="Cattoli G."/>
        </authorList>
    </citation>
    <scope>NUCLEOTIDE SEQUENCE</scope>
    <source>
        <strain evidence="2">Sgr29</strain>
    </source>
</reference>
<gene>
    <name evidence="2" type="primary">mrqL</name>
</gene>
<dbReference type="InterPro" id="IPR012312">
    <property type="entry name" value="Hemerythrin-like"/>
</dbReference>
<proteinExistence type="predicted"/>
<accession>A0A1S6QMS0</accession>
<evidence type="ECO:0000259" key="1">
    <source>
        <dbReference type="Pfam" id="PF01814"/>
    </source>
</evidence>
<dbReference type="Gene3D" id="1.20.120.520">
    <property type="entry name" value="nmb1532 protein domain like"/>
    <property type="match status" value="1"/>
</dbReference>
<dbReference type="AlphaFoldDB" id="A0A1S6QMS0"/>
<dbReference type="EMBL" id="KX817190">
    <property type="protein sequence ID" value="AQW35076.1"/>
    <property type="molecule type" value="Genomic_DNA"/>
</dbReference>